<feature type="domain" description="DUF1858" evidence="1">
    <location>
        <begin position="10"/>
        <end position="63"/>
    </location>
</feature>
<reference evidence="2 5" key="1">
    <citation type="journal article" date="2016" name="Genome Announc.">
        <title>Complete Genome Sequences of Aerococcus christensenii CCUG 28831T, Aerococcus sanguinicola CCUG 43001T, Aerococcus urinae CCUG 36881T, Aerococcus urinaeequi CCUG 28094T, Aerococcus urinaehominis CCUG 42038 BT, and Aerococcus viridans CCUG 4311T.</title>
        <authorList>
            <person name="Carkaci D."/>
            <person name="Dargis R."/>
            <person name="Nielsen X.C."/>
            <person name="Skovgaard O."/>
            <person name="Fuursted K."/>
            <person name="Christensen J.J."/>
        </authorList>
    </citation>
    <scope>NUCLEOTIDE SEQUENCE [LARGE SCALE GENOMIC DNA]</scope>
    <source>
        <strain evidence="2 5">CCUG28094</strain>
    </source>
</reference>
<sequence length="89" mass="9921">MNPTDDFTVDFNQPVKTLIDDHPDLLALLVEIGFTPLEDPILRQSIGQFVTLNRGAKIAGVSVAFICQQLIYNGYQPIGVKKNNEKEAY</sequence>
<name>A0A0U4WTB9_9LACT</name>
<dbReference type="Proteomes" id="UP001179483">
    <property type="component" value="Chromosome"/>
</dbReference>
<dbReference type="GeneID" id="92866864"/>
<organism evidence="3 6">
    <name type="scientific">Aerococcus urinaeequi</name>
    <dbReference type="NCBI Taxonomy" id="51665"/>
    <lineage>
        <taxon>Bacteria</taxon>
        <taxon>Bacillati</taxon>
        <taxon>Bacillota</taxon>
        <taxon>Bacilli</taxon>
        <taxon>Lactobacillales</taxon>
        <taxon>Aerococcaceae</taxon>
        <taxon>Aerococcus</taxon>
    </lineage>
</organism>
<reference evidence="5" key="2">
    <citation type="submission" date="2016-01" db="EMBL/GenBank/DDBJ databases">
        <title>Six Aerococcus type strain genome sequencing and assembly using PacBio and Illumina Hiseq.</title>
        <authorList>
            <person name="Carkaci D."/>
            <person name="Dargis R."/>
            <person name="Nielsen X.C."/>
            <person name="Skovgaard O."/>
            <person name="Fuursted K."/>
            <person name="Christensen J.J."/>
        </authorList>
    </citation>
    <scope>NUCLEOTIDE SEQUENCE [LARGE SCALE GENOMIC DNA]</scope>
    <source>
        <strain evidence="5">CCUG28094</strain>
    </source>
</reference>
<accession>A0A0U4WTB9</accession>
<evidence type="ECO:0000259" key="1">
    <source>
        <dbReference type="Pfam" id="PF08984"/>
    </source>
</evidence>
<dbReference type="AlphaFoldDB" id="A0A0U4WTB9"/>
<dbReference type="Proteomes" id="UP000067698">
    <property type="component" value="Chromosome"/>
</dbReference>
<dbReference type="EMBL" id="CP014162">
    <property type="protein sequence ID" value="AMB97583.1"/>
    <property type="molecule type" value="Genomic_DNA"/>
</dbReference>
<reference evidence="4" key="4">
    <citation type="submission" date="2023-01" db="EMBL/GenBank/DDBJ databases">
        <title>Oxazolidinone resistance genes in florfenicol resistant enterococci from beef cattle and veal calves at slaughter.</title>
        <authorList>
            <person name="Biggel M."/>
        </authorList>
    </citation>
    <scope>NUCLEOTIDE SEQUENCE</scope>
    <source>
        <strain evidence="4">K79-1</strain>
    </source>
</reference>
<dbReference type="OrthoDB" id="9805360at2"/>
<dbReference type="InterPro" id="IPR015077">
    <property type="entry name" value="DUF1858"/>
</dbReference>
<evidence type="ECO:0000313" key="5">
    <source>
        <dbReference type="Proteomes" id="UP000067698"/>
    </source>
</evidence>
<dbReference type="Proteomes" id="UP000595091">
    <property type="component" value="Chromosome"/>
</dbReference>
<evidence type="ECO:0000313" key="6">
    <source>
        <dbReference type="Proteomes" id="UP000595091"/>
    </source>
</evidence>
<dbReference type="SUPFAM" id="SSF140683">
    <property type="entry name" value="SP0561-like"/>
    <property type="match status" value="1"/>
</dbReference>
<dbReference type="InterPro" id="IPR038062">
    <property type="entry name" value="ScdA-like_N_sf"/>
</dbReference>
<dbReference type="Pfam" id="PF08984">
    <property type="entry name" value="DUF1858"/>
    <property type="match status" value="1"/>
</dbReference>
<proteinExistence type="predicted"/>
<protein>
    <submittedName>
        <fullName evidence="3">DUF1858 domain-containing protein</fullName>
    </submittedName>
</protein>
<gene>
    <name evidence="2" type="ORF">AWM74_04770</name>
    <name evidence="3" type="ORF">IMX20_00235</name>
    <name evidence="4" type="ORF">PML80_00225</name>
</gene>
<dbReference type="RefSeq" id="WP_003142836.1">
    <property type="nucleotide sequence ID" value="NZ_CANSXX010000018.1"/>
</dbReference>
<evidence type="ECO:0000313" key="4">
    <source>
        <dbReference type="EMBL" id="WCG37825.1"/>
    </source>
</evidence>
<dbReference type="EMBL" id="CP063065">
    <property type="protein sequence ID" value="QOQ79195.1"/>
    <property type="molecule type" value="Genomic_DNA"/>
</dbReference>
<dbReference type="KEGG" id="aui:APT62_09365"/>
<dbReference type="Gene3D" id="1.10.3910.10">
    <property type="entry name" value="SP0561-like"/>
    <property type="match status" value="1"/>
</dbReference>
<reference evidence="3 6" key="3">
    <citation type="submission" date="2020-10" db="EMBL/GenBank/DDBJ databases">
        <title>Plasmid carrying two tetracycline resistance determinant.</title>
        <authorList>
            <person name="Yang Q."/>
        </authorList>
    </citation>
    <scope>NUCLEOTIDE SEQUENCE [LARGE SCALE GENOMIC DNA]</scope>
    <source>
        <strain evidence="3 6">T43</strain>
    </source>
</reference>
<dbReference type="EMBL" id="CP116590">
    <property type="protein sequence ID" value="WCG37825.1"/>
    <property type="molecule type" value="Genomic_DNA"/>
</dbReference>
<evidence type="ECO:0000313" key="2">
    <source>
        <dbReference type="EMBL" id="AMB97583.1"/>
    </source>
</evidence>
<evidence type="ECO:0000313" key="3">
    <source>
        <dbReference type="EMBL" id="QOQ79195.1"/>
    </source>
</evidence>